<feature type="domain" description="BRCT" evidence="5">
    <location>
        <begin position="973"/>
        <end position="1087"/>
    </location>
</feature>
<feature type="compositionally biased region" description="Polar residues" evidence="4">
    <location>
        <begin position="1"/>
        <end position="18"/>
    </location>
</feature>
<comment type="subcellular location">
    <subcellularLocation>
        <location evidence="1">Nucleus</location>
    </subcellularLocation>
</comment>
<feature type="compositionally biased region" description="Pro residues" evidence="4">
    <location>
        <begin position="556"/>
        <end position="565"/>
    </location>
</feature>
<dbReference type="InterPro" id="IPR047252">
    <property type="entry name" value="TP53BP1-like"/>
</dbReference>
<dbReference type="SUPFAM" id="SSF52113">
    <property type="entry name" value="BRCT domain"/>
    <property type="match status" value="1"/>
</dbReference>
<evidence type="ECO:0000256" key="2">
    <source>
        <dbReference type="ARBA" id="ARBA00022763"/>
    </source>
</evidence>
<dbReference type="InterPro" id="IPR036420">
    <property type="entry name" value="BRCT_dom_sf"/>
</dbReference>
<dbReference type="CDD" id="cd17724">
    <property type="entry name" value="BRCT_p53bp1_rpt2"/>
    <property type="match status" value="1"/>
</dbReference>
<keyword evidence="3" id="KW-0539">Nucleus</keyword>
<sequence>MGSSGNESRNDDSQTSQLLAAALRPREHQVTPSRSPLRDDPQASDGSHPSSVGNSIHYHMNGLMPTQTQPLYSQDPSYEEGSQKENAPTPLNTRAESPRGSPRNPSPMRAHSVASYSSPPEDAVCSSKEPGEKPCPKEHGAIRNLPLAKGDKAAAMMPPSRTAPSVQTNSNTPATRPIKSMPPPRRPRSPSPASQDSFAGPLPPRELEKAYIETAKVFQIPLSQLGEDSQSISEEDGPPPVSSNMSASHVQDGLGRSSSPPSRILVEGTPSNSSRSNDTQSQSQVQNPQFQRDESQQSVGDTQLSDLFPPGQGQSIEAEMADLAAAQSVGTDDEDEETQQNAISHSQESYASTEPSSSYERLANQDPFASVPEATQPAHPISEEIQPVYHTAPSRETDAPSIVRGHDRIDSGQVDSTTNPSANRSSDTTRSTIPRGLLGLVAPHKRYRYQDIIASTNATAGPSTARATTHATANTTAGYDELAETQPPDVSLSLASAGGETQPSDLSAVPNESVAPSFPKRTLPTATRMLQSLRARHESPRGVVPDSEETRIVPDSDPPLPPPTSPANASTAPSSPVKLKSRRALQSEDEVLRAVMESAPRSVDAIAEEEEDDEDDVPLATAVQSAKAKGKQKAPDPSAQAVRTSPTSPKKNRPAPLSRDKTTAQSSSWKHAVVPSSDPREQIDEAVPQPKSAKPKTPGEQIASPVVKTRSAPRQAKLAARERLYESSDEDEDVIIPDQEDDGEDTQPAEDDMDVDPPEVKPVRGAKRKRTVSSSTRKSSHKGNGSRTPKQETSTPATRPTKRLKSASNARSSGGASTRVFALWKQDGHYYSGTVHSQVEPGRYDIHFDDGDSAHVELKHMRACRLRKGDNVLLHGNVKAVVIKPPSYGAAGHQAKDEVLLDLDEDGEEPYAVQAIRLAPRTVSFEWTDRLLSEDEILPVIRPKLSRASPTPSRLSAVSEGSVRAGRKPLNKTGLVITLSPNGDDKEREALAAEIRRNGGVVLDEWTSLFAMDGTITQKGQRWCLTANDIKWRNRNDIDRAFLISDDPHQKPKFLTALALGIPCVSVEWVRNVVRQQTDLDWQPYLLPAGFSEHLETRVSQLIDVDWGNSKHHLTAIAESRVPPKVFSGKSIICVSPDFVPGRQRGKKNENGSFDSVPRIILCMGADTVEAVTDEKFASHDMGEYDYIVVREQPAFERLKVYERCVDVKWVKDCLISGRLVQVPAKS</sequence>
<feature type="compositionally biased region" description="Polar residues" evidence="4">
    <location>
        <begin position="84"/>
        <end position="95"/>
    </location>
</feature>
<dbReference type="Gene3D" id="2.30.30.140">
    <property type="match status" value="1"/>
</dbReference>
<organism evidence="6 7">
    <name type="scientific">Trametes coccinea (strain BRFM310)</name>
    <name type="common">Pycnoporus coccineus</name>
    <dbReference type="NCBI Taxonomy" id="1353009"/>
    <lineage>
        <taxon>Eukaryota</taxon>
        <taxon>Fungi</taxon>
        <taxon>Dikarya</taxon>
        <taxon>Basidiomycota</taxon>
        <taxon>Agaricomycotina</taxon>
        <taxon>Agaricomycetes</taxon>
        <taxon>Polyporales</taxon>
        <taxon>Polyporaceae</taxon>
        <taxon>Trametes</taxon>
    </lineage>
</organism>
<feature type="compositionally biased region" description="Polar residues" evidence="4">
    <location>
        <begin position="269"/>
        <end position="279"/>
    </location>
</feature>
<dbReference type="Pfam" id="PF18115">
    <property type="entry name" value="Tudor_3"/>
    <property type="match status" value="1"/>
</dbReference>
<dbReference type="InterPro" id="IPR041297">
    <property type="entry name" value="Crb2_Tudor"/>
</dbReference>
<reference evidence="6 7" key="1">
    <citation type="journal article" date="2015" name="Biotechnol. Biofuels">
        <title>Enhanced degradation of softwood versus hardwood by the white-rot fungus Pycnoporus coccineus.</title>
        <authorList>
            <person name="Couturier M."/>
            <person name="Navarro D."/>
            <person name="Chevret D."/>
            <person name="Henrissat B."/>
            <person name="Piumi F."/>
            <person name="Ruiz-Duenas F.J."/>
            <person name="Martinez A.T."/>
            <person name="Grigoriev I.V."/>
            <person name="Riley R."/>
            <person name="Lipzen A."/>
            <person name="Berrin J.G."/>
            <person name="Master E.R."/>
            <person name="Rosso M.N."/>
        </authorList>
    </citation>
    <scope>NUCLEOTIDE SEQUENCE [LARGE SCALE GENOMIC DNA]</scope>
    <source>
        <strain evidence="6 7">BRFM310</strain>
    </source>
</reference>
<dbReference type="PROSITE" id="PS50172">
    <property type="entry name" value="BRCT"/>
    <property type="match status" value="2"/>
</dbReference>
<dbReference type="EMBL" id="KZ084110">
    <property type="protein sequence ID" value="OSD01521.1"/>
    <property type="molecule type" value="Genomic_DNA"/>
</dbReference>
<name>A0A1Y2IMN6_TRAC3</name>
<feature type="compositionally biased region" description="Acidic residues" evidence="4">
    <location>
        <begin position="606"/>
        <end position="617"/>
    </location>
</feature>
<dbReference type="InterPro" id="IPR001357">
    <property type="entry name" value="BRCT_dom"/>
</dbReference>
<evidence type="ECO:0000313" key="6">
    <source>
        <dbReference type="EMBL" id="OSD01521.1"/>
    </source>
</evidence>
<dbReference type="SMART" id="SM00292">
    <property type="entry name" value="BRCT"/>
    <property type="match status" value="2"/>
</dbReference>
<feature type="compositionally biased region" description="Polar residues" evidence="4">
    <location>
        <begin position="44"/>
        <end position="54"/>
    </location>
</feature>
<dbReference type="PANTHER" id="PTHR15321:SF3">
    <property type="entry name" value="TP53-BINDING PROTEIN 1"/>
    <property type="match status" value="1"/>
</dbReference>
<dbReference type="AlphaFoldDB" id="A0A1Y2IMN6"/>
<feature type="compositionally biased region" description="Basic and acidic residues" evidence="4">
    <location>
        <begin position="129"/>
        <end position="141"/>
    </location>
</feature>
<feature type="compositionally biased region" description="Polar residues" evidence="4">
    <location>
        <begin position="296"/>
        <end position="305"/>
    </location>
</feature>
<dbReference type="GO" id="GO:0000077">
    <property type="term" value="P:DNA damage checkpoint signaling"/>
    <property type="evidence" value="ECO:0007669"/>
    <property type="project" value="TreeGrafter"/>
</dbReference>
<protein>
    <recommendedName>
        <fullName evidence="5">BRCT domain-containing protein</fullName>
    </recommendedName>
</protein>
<feature type="compositionally biased region" description="Polar residues" evidence="4">
    <location>
        <begin position="413"/>
        <end position="432"/>
    </location>
</feature>
<dbReference type="GO" id="GO:0042393">
    <property type="term" value="F:histone binding"/>
    <property type="evidence" value="ECO:0007669"/>
    <property type="project" value="TreeGrafter"/>
</dbReference>
<feature type="compositionally biased region" description="Polar residues" evidence="4">
    <location>
        <begin position="339"/>
        <end position="359"/>
    </location>
</feature>
<feature type="region of interest" description="Disordered" evidence="4">
    <location>
        <begin position="1"/>
        <end position="207"/>
    </location>
</feature>
<evidence type="ECO:0000313" key="7">
    <source>
        <dbReference type="Proteomes" id="UP000193067"/>
    </source>
</evidence>
<dbReference type="CDD" id="cd17745">
    <property type="entry name" value="BRCT_p53bp1_rpt1"/>
    <property type="match status" value="1"/>
</dbReference>
<gene>
    <name evidence="6" type="ORF">PYCCODRAFT_1459529</name>
</gene>
<feature type="compositionally biased region" description="Low complexity" evidence="4">
    <location>
        <begin position="806"/>
        <end position="816"/>
    </location>
</feature>
<feature type="compositionally biased region" description="Polar residues" evidence="4">
    <location>
        <begin position="64"/>
        <end position="76"/>
    </location>
</feature>
<dbReference type="GO" id="GO:0045944">
    <property type="term" value="P:positive regulation of transcription by RNA polymerase II"/>
    <property type="evidence" value="ECO:0007669"/>
    <property type="project" value="TreeGrafter"/>
</dbReference>
<dbReference type="STRING" id="1353009.A0A1Y2IMN6"/>
<keyword evidence="2" id="KW-0227">DNA damage</keyword>
<evidence type="ECO:0000259" key="5">
    <source>
        <dbReference type="PROSITE" id="PS50172"/>
    </source>
</evidence>
<dbReference type="Proteomes" id="UP000193067">
    <property type="component" value="Unassembled WGS sequence"/>
</dbReference>
<feature type="compositionally biased region" description="Acidic residues" evidence="4">
    <location>
        <begin position="727"/>
        <end position="757"/>
    </location>
</feature>
<feature type="region of interest" description="Disordered" evidence="4">
    <location>
        <begin position="484"/>
        <end position="816"/>
    </location>
</feature>
<dbReference type="GO" id="GO:0005634">
    <property type="term" value="C:nucleus"/>
    <property type="evidence" value="ECO:0007669"/>
    <property type="project" value="UniProtKB-SubCell"/>
</dbReference>
<evidence type="ECO:0000256" key="1">
    <source>
        <dbReference type="ARBA" id="ARBA00004123"/>
    </source>
</evidence>
<feature type="domain" description="BRCT" evidence="5">
    <location>
        <begin position="1122"/>
        <end position="1221"/>
    </location>
</feature>
<dbReference type="SUPFAM" id="SSF63748">
    <property type="entry name" value="Tudor/PWWP/MBT"/>
    <property type="match status" value="1"/>
</dbReference>
<dbReference type="PANTHER" id="PTHR15321">
    <property type="entry name" value="TUMOR SUPPRESSOR P53-BINDING PROTEIN 1"/>
    <property type="match status" value="1"/>
</dbReference>
<dbReference type="InterPro" id="IPR047250">
    <property type="entry name" value="BRCT_p53bp1-like_rpt2"/>
</dbReference>
<evidence type="ECO:0000256" key="4">
    <source>
        <dbReference type="SAM" id="MobiDB-lite"/>
    </source>
</evidence>
<proteinExistence type="predicted"/>
<feature type="compositionally biased region" description="Low complexity" evidence="4">
    <location>
        <begin position="566"/>
        <end position="576"/>
    </location>
</feature>
<feature type="compositionally biased region" description="Basic and acidic residues" evidence="4">
    <location>
        <begin position="393"/>
        <end position="410"/>
    </location>
</feature>
<accession>A0A1Y2IMN6</accession>
<dbReference type="InterPro" id="IPR047249">
    <property type="entry name" value="BRCT_p53bp1-like_rpt1"/>
</dbReference>
<feature type="compositionally biased region" description="Polar residues" evidence="4">
    <location>
        <begin position="782"/>
        <end position="798"/>
    </location>
</feature>
<keyword evidence="7" id="KW-1185">Reference proteome</keyword>
<dbReference type="OrthoDB" id="129353at2759"/>
<feature type="region of interest" description="Disordered" evidence="4">
    <location>
        <begin position="222"/>
        <end position="437"/>
    </location>
</feature>
<evidence type="ECO:0000256" key="3">
    <source>
        <dbReference type="ARBA" id="ARBA00023242"/>
    </source>
</evidence>
<feature type="compositionally biased region" description="Polar residues" evidence="4">
    <location>
        <begin position="162"/>
        <end position="174"/>
    </location>
</feature>
<dbReference type="Gene3D" id="3.40.50.10190">
    <property type="entry name" value="BRCT domain"/>
    <property type="match status" value="1"/>
</dbReference>
<feature type="compositionally biased region" description="Low complexity" evidence="4">
    <location>
        <begin position="280"/>
        <end position="290"/>
    </location>
</feature>